<sequence length="199" mass="22275">MPPAKASKKGAKGTFINPSRVTDLATWATFYKSKYQNLKIDYATGNPVVQNPENPAEIVKTIPLPRAIDSYRALNLYRTGDKEKYTTSLQMYNTQREEVEQIQQAQIEALQLVAVELAQAIIIYKQSPTVEGAKRVAILQKKMMTMEKEGAPTREVKTFEWSFPPAGNVPPAPAKMLVKYTSMSDKREVNFGSAVEVTE</sequence>
<evidence type="ECO:0000313" key="1">
    <source>
        <dbReference type="EMBL" id="QHS91616.1"/>
    </source>
</evidence>
<protein>
    <submittedName>
        <fullName evidence="1">Uncharacterized protein</fullName>
    </submittedName>
</protein>
<proteinExistence type="predicted"/>
<organism evidence="1">
    <name type="scientific">viral metagenome</name>
    <dbReference type="NCBI Taxonomy" id="1070528"/>
    <lineage>
        <taxon>unclassified sequences</taxon>
        <taxon>metagenomes</taxon>
        <taxon>organismal metagenomes</taxon>
    </lineage>
</organism>
<accession>A0A6C0BHG8</accession>
<name>A0A6C0BHG8_9ZZZZ</name>
<reference evidence="1" key="1">
    <citation type="journal article" date="2020" name="Nature">
        <title>Giant virus diversity and host interactions through global metagenomics.</title>
        <authorList>
            <person name="Schulz F."/>
            <person name="Roux S."/>
            <person name="Paez-Espino D."/>
            <person name="Jungbluth S."/>
            <person name="Walsh D.A."/>
            <person name="Denef V.J."/>
            <person name="McMahon K.D."/>
            <person name="Konstantinidis K.T."/>
            <person name="Eloe-Fadrosh E.A."/>
            <person name="Kyrpides N.C."/>
            <person name="Woyke T."/>
        </authorList>
    </citation>
    <scope>NUCLEOTIDE SEQUENCE</scope>
    <source>
        <strain evidence="1">GVMAG-M-3300013006-15</strain>
    </source>
</reference>
<dbReference type="EMBL" id="MN739162">
    <property type="protein sequence ID" value="QHS91616.1"/>
    <property type="molecule type" value="Genomic_DNA"/>
</dbReference>
<dbReference type="AlphaFoldDB" id="A0A6C0BHG8"/>